<dbReference type="PANTHER" id="PTHR43404:SF1">
    <property type="entry name" value="MNN4P"/>
    <property type="match status" value="1"/>
</dbReference>
<dbReference type="InterPro" id="IPR007074">
    <property type="entry name" value="LicD/FKTN/FKRP_NTP_transf"/>
</dbReference>
<reference evidence="2 3" key="1">
    <citation type="submission" date="2016-11" db="EMBL/GenBank/DDBJ databases">
        <authorList>
            <person name="Jaros S."/>
            <person name="Januszkiewicz K."/>
            <person name="Wedrychowicz H."/>
        </authorList>
    </citation>
    <scope>NUCLEOTIDE SEQUENCE [LARGE SCALE GENOMIC DNA]</scope>
    <source>
        <strain evidence="2 3">YL228</strain>
    </source>
</reference>
<dbReference type="GO" id="GO:0009100">
    <property type="term" value="P:glycoprotein metabolic process"/>
    <property type="evidence" value="ECO:0007669"/>
    <property type="project" value="UniProtKB-ARBA"/>
</dbReference>
<sequence length="259" mass="30541">MNEVQKIQLDLLIKFDEVCRKHNLRYYLAYGSCIGAMRHKGFIPWDHDVDVLMPIEDALKLSKYQDEFGKRYFVSNRHTDSKFKCINMRLVDKDNRSIVRKNGKIIEDDYVCMDIYPFYNCPPSKFGLLVNIFRSHLYKMLVGGGPKNHGKIASIISKIILLVFNEKNRERDIKRIERKLRYNGKSYEIADYYGLDIKLFSAITYKKEWFDKPKELLFEGRYFYGPTNPHAYLTKRYGDYMTPPKKTAIAAEAVVELIK</sequence>
<evidence type="ECO:0000259" key="1">
    <source>
        <dbReference type="Pfam" id="PF04991"/>
    </source>
</evidence>
<evidence type="ECO:0000313" key="3">
    <source>
        <dbReference type="Proteomes" id="UP000183461"/>
    </source>
</evidence>
<dbReference type="Proteomes" id="UP000183461">
    <property type="component" value="Unassembled WGS sequence"/>
</dbReference>
<gene>
    <name evidence="2" type="ORF">SAMN02910280_1121</name>
</gene>
<dbReference type="Pfam" id="PF04991">
    <property type="entry name" value="LicD"/>
    <property type="match status" value="1"/>
</dbReference>
<dbReference type="RefSeq" id="WP_072299490.1">
    <property type="nucleotide sequence ID" value="NZ_FPIP01000002.1"/>
</dbReference>
<proteinExistence type="predicted"/>
<dbReference type="InterPro" id="IPR052942">
    <property type="entry name" value="LPS_cholinephosphotransferase"/>
</dbReference>
<accession>A0A1K1MEH0</accession>
<name>A0A1K1MEH0_RUMFL</name>
<organism evidence="2 3">
    <name type="scientific">Ruminococcus flavefaciens</name>
    <dbReference type="NCBI Taxonomy" id="1265"/>
    <lineage>
        <taxon>Bacteria</taxon>
        <taxon>Bacillati</taxon>
        <taxon>Bacillota</taxon>
        <taxon>Clostridia</taxon>
        <taxon>Eubacteriales</taxon>
        <taxon>Oscillospiraceae</taxon>
        <taxon>Ruminococcus</taxon>
    </lineage>
</organism>
<dbReference type="EMBL" id="FPIP01000002">
    <property type="protein sequence ID" value="SFW21541.1"/>
    <property type="molecule type" value="Genomic_DNA"/>
</dbReference>
<keyword evidence="2" id="KW-0808">Transferase</keyword>
<dbReference type="PANTHER" id="PTHR43404">
    <property type="entry name" value="LIPOPOLYSACCHARIDE CHOLINEPHOSPHOTRANSFERASE LICD"/>
    <property type="match status" value="1"/>
</dbReference>
<evidence type="ECO:0000313" key="2">
    <source>
        <dbReference type="EMBL" id="SFW21541.1"/>
    </source>
</evidence>
<protein>
    <submittedName>
        <fullName evidence="2">Lipopolysaccharide cholinephosphotransferase</fullName>
    </submittedName>
</protein>
<dbReference type="GO" id="GO:0016740">
    <property type="term" value="F:transferase activity"/>
    <property type="evidence" value="ECO:0007669"/>
    <property type="project" value="UniProtKB-KW"/>
</dbReference>
<feature type="domain" description="LicD/FKTN/FKRP nucleotidyltransferase" evidence="1">
    <location>
        <begin position="19"/>
        <end position="238"/>
    </location>
</feature>
<dbReference type="AlphaFoldDB" id="A0A1K1MEH0"/>